<accession>A0ABT9V2J3</accession>
<evidence type="ECO:0000313" key="2">
    <source>
        <dbReference type="Proteomes" id="UP001231362"/>
    </source>
</evidence>
<dbReference type="RefSeq" id="WP_307149737.1">
    <property type="nucleotide sequence ID" value="NZ_JAUSTU010000005.1"/>
</dbReference>
<dbReference type="EMBL" id="JAUSTU010000005">
    <property type="protein sequence ID" value="MDQ0155167.1"/>
    <property type="molecule type" value="Genomic_DNA"/>
</dbReference>
<keyword evidence="2" id="KW-1185">Reference proteome</keyword>
<proteinExistence type="predicted"/>
<comment type="caution">
    <text evidence="1">The sequence shown here is derived from an EMBL/GenBank/DDBJ whole genome shotgun (WGS) entry which is preliminary data.</text>
</comment>
<sequence length="59" mass="6713">MRYSILDFNSIERALAVSIEALGHEGDETSHRLAREQLINAREELKRALSFSMSHINGQ</sequence>
<gene>
    <name evidence="1" type="ORF">J2S07_001471</name>
</gene>
<protein>
    <submittedName>
        <fullName evidence="1">Uncharacterized protein</fullName>
    </submittedName>
</protein>
<dbReference type="Proteomes" id="UP001231362">
    <property type="component" value="Unassembled WGS sequence"/>
</dbReference>
<organism evidence="1 2">
    <name type="scientific">Anoxybacillus andreesenii</name>
    <dbReference type="NCBI Taxonomy" id="1325932"/>
    <lineage>
        <taxon>Bacteria</taxon>
        <taxon>Bacillati</taxon>
        <taxon>Bacillota</taxon>
        <taxon>Bacilli</taxon>
        <taxon>Bacillales</taxon>
        <taxon>Anoxybacillaceae</taxon>
        <taxon>Anoxybacillus</taxon>
    </lineage>
</organism>
<name>A0ABT9V2J3_9BACL</name>
<reference evidence="1 2" key="1">
    <citation type="submission" date="2023-07" db="EMBL/GenBank/DDBJ databases">
        <title>Genomic Encyclopedia of Type Strains, Phase IV (KMG-IV): sequencing the most valuable type-strain genomes for metagenomic binning, comparative biology and taxonomic classification.</title>
        <authorList>
            <person name="Goeker M."/>
        </authorList>
    </citation>
    <scope>NUCLEOTIDE SEQUENCE [LARGE SCALE GENOMIC DNA]</scope>
    <source>
        <strain evidence="1 2">DSM 23948</strain>
    </source>
</reference>
<evidence type="ECO:0000313" key="1">
    <source>
        <dbReference type="EMBL" id="MDQ0155167.1"/>
    </source>
</evidence>